<gene>
    <name evidence="1" type="ORF">DLAC_03504</name>
</gene>
<organism evidence="1 2">
    <name type="scientific">Tieghemostelium lacteum</name>
    <name type="common">Slime mold</name>
    <name type="synonym">Dictyostelium lacteum</name>
    <dbReference type="NCBI Taxonomy" id="361077"/>
    <lineage>
        <taxon>Eukaryota</taxon>
        <taxon>Amoebozoa</taxon>
        <taxon>Evosea</taxon>
        <taxon>Eumycetozoa</taxon>
        <taxon>Dictyostelia</taxon>
        <taxon>Dictyosteliales</taxon>
        <taxon>Raperosteliaceae</taxon>
        <taxon>Tieghemostelium</taxon>
    </lineage>
</organism>
<keyword evidence="2" id="KW-1185">Reference proteome</keyword>
<protein>
    <submittedName>
        <fullName evidence="1">Uncharacterized protein</fullName>
    </submittedName>
</protein>
<name>A0A152A1D4_TIELA</name>
<proteinExistence type="predicted"/>
<sequence length="178" mass="21236">MNGYKHCWYVNGKSGDENNQNHLDELFCGLSRWWGEGAENFSENDRYKLFTNDILNFKYGSAISSLNYTTRRTKNDLYLWSSFESNEYSEYISYQHEIKIYSKTKINWAFVINPKKDWRGDVQIYDASKNEIHFSDYSGGGNVKLVPWKNTDFKKESMYFWNYNLQMTNTQVPLPYSY</sequence>
<dbReference type="InParanoid" id="A0A152A1D4"/>
<dbReference type="Proteomes" id="UP000076078">
    <property type="component" value="Unassembled WGS sequence"/>
</dbReference>
<accession>A0A152A1D4</accession>
<evidence type="ECO:0000313" key="2">
    <source>
        <dbReference type="Proteomes" id="UP000076078"/>
    </source>
</evidence>
<dbReference type="AlphaFoldDB" id="A0A152A1D4"/>
<evidence type="ECO:0000313" key="1">
    <source>
        <dbReference type="EMBL" id="KYR00009.1"/>
    </source>
</evidence>
<comment type="caution">
    <text evidence="1">The sequence shown here is derived from an EMBL/GenBank/DDBJ whole genome shotgun (WGS) entry which is preliminary data.</text>
</comment>
<dbReference type="EMBL" id="LODT01000018">
    <property type="protein sequence ID" value="KYR00009.1"/>
    <property type="molecule type" value="Genomic_DNA"/>
</dbReference>
<reference evidence="1 2" key="1">
    <citation type="submission" date="2015-12" db="EMBL/GenBank/DDBJ databases">
        <title>Dictyostelia acquired genes for synthesis and detection of signals that induce cell-type specialization by lateral gene transfer from prokaryotes.</title>
        <authorList>
            <person name="Gloeckner G."/>
            <person name="Schaap P."/>
        </authorList>
    </citation>
    <scope>NUCLEOTIDE SEQUENCE [LARGE SCALE GENOMIC DNA]</scope>
    <source>
        <strain evidence="1 2">TK</strain>
    </source>
</reference>